<dbReference type="EMBL" id="JYDP01000081">
    <property type="protein sequence ID" value="KRZ08776.1"/>
    <property type="molecule type" value="Genomic_DNA"/>
</dbReference>
<evidence type="ECO:0000313" key="2">
    <source>
        <dbReference type="Proteomes" id="UP000055024"/>
    </source>
</evidence>
<gene>
    <name evidence="1" type="ORF">T11_9100</name>
</gene>
<feature type="non-terminal residue" evidence="1">
    <location>
        <position position="109"/>
    </location>
</feature>
<protein>
    <submittedName>
        <fullName evidence="1">Uncharacterized protein</fullName>
    </submittedName>
</protein>
<dbReference type="OrthoDB" id="5934320at2759"/>
<proteinExistence type="predicted"/>
<name>A0A0V1HD66_9BILA</name>
<evidence type="ECO:0000313" key="1">
    <source>
        <dbReference type="EMBL" id="KRZ08776.1"/>
    </source>
</evidence>
<accession>A0A0V1HD66</accession>
<sequence length="109" mass="12861">MLSSSREEHNYYLKIKRCENFGLLHVLQSSHSRTCLPENACKFLFHCYPFSYVTLVLTVDGVRWAVRVQCCFPCDENHITTLKMALCFVYYFLFLHINSHAFGETWIQV</sequence>
<comment type="caution">
    <text evidence="1">The sequence shown here is derived from an EMBL/GenBank/DDBJ whole genome shotgun (WGS) entry which is preliminary data.</text>
</comment>
<dbReference type="AlphaFoldDB" id="A0A0V1HD66"/>
<organism evidence="1 2">
    <name type="scientific">Trichinella zimbabwensis</name>
    <dbReference type="NCBI Taxonomy" id="268475"/>
    <lineage>
        <taxon>Eukaryota</taxon>
        <taxon>Metazoa</taxon>
        <taxon>Ecdysozoa</taxon>
        <taxon>Nematoda</taxon>
        <taxon>Enoplea</taxon>
        <taxon>Dorylaimia</taxon>
        <taxon>Trichinellida</taxon>
        <taxon>Trichinellidae</taxon>
        <taxon>Trichinella</taxon>
    </lineage>
</organism>
<reference evidence="1 2" key="1">
    <citation type="submission" date="2015-01" db="EMBL/GenBank/DDBJ databases">
        <title>Evolution of Trichinella species and genotypes.</title>
        <authorList>
            <person name="Korhonen P.K."/>
            <person name="Edoardo P."/>
            <person name="Giuseppe L.R."/>
            <person name="Gasser R.B."/>
        </authorList>
    </citation>
    <scope>NUCLEOTIDE SEQUENCE [LARGE SCALE GENOMIC DNA]</scope>
    <source>
        <strain evidence="1">ISS1029</strain>
    </source>
</reference>
<dbReference type="Proteomes" id="UP000055024">
    <property type="component" value="Unassembled WGS sequence"/>
</dbReference>
<keyword evidence="2" id="KW-1185">Reference proteome</keyword>